<dbReference type="EMBL" id="CP016804">
    <property type="protein sequence ID" value="APE96345.1"/>
    <property type="molecule type" value="Genomic_DNA"/>
</dbReference>
<keyword evidence="5" id="KW-0949">S-adenosyl-L-methionine</keyword>
<dbReference type="CDD" id="cd11646">
    <property type="entry name" value="Precorrin_3B_C17_MT"/>
    <property type="match status" value="1"/>
</dbReference>
<evidence type="ECO:0000256" key="6">
    <source>
        <dbReference type="SAM" id="MobiDB-lite"/>
    </source>
</evidence>
<dbReference type="PANTHER" id="PTHR47036">
    <property type="entry name" value="COBALT-FACTOR III C(17)-METHYLTRANSFERASE-RELATED"/>
    <property type="match status" value="1"/>
</dbReference>
<reference evidence="9" key="1">
    <citation type="submission" date="2016-08" db="EMBL/GenBank/DDBJ databases">
        <title>Discovery of first anaerobic lithoheterotrophic haloarchae widely represented in hypersaline habitats.</title>
        <authorList>
            <person name="Sorokin D.Y."/>
            <person name="Kublanov I.V."/>
            <person name="Roman P."/>
            <person name="Sinninghe Damste J.S."/>
            <person name="Golyshin P.N."/>
            <person name="Rojo D."/>
            <person name="Ciordia S."/>
            <person name="Mena Md.C."/>
            <person name="Ferrer M."/>
            <person name="Smedile F."/>
            <person name="Messina E."/>
            <person name="La Cono V."/>
            <person name="Yakimov M.M."/>
        </authorList>
    </citation>
    <scope>NUCLEOTIDE SEQUENCE [LARGE SCALE GENOMIC DNA]</scope>
    <source>
        <strain evidence="9">HSR6</strain>
    </source>
</reference>
<dbReference type="RefSeq" id="WP_095532147.1">
    <property type="nucleotide sequence ID" value="NZ_CP016804.1"/>
</dbReference>
<keyword evidence="2" id="KW-0169">Cobalamin biosynthesis</keyword>
<name>A0A1J1AFI7_9EURY</name>
<evidence type="ECO:0000313" key="8">
    <source>
        <dbReference type="EMBL" id="APE96345.1"/>
    </source>
</evidence>
<evidence type="ECO:0000259" key="7">
    <source>
        <dbReference type="Pfam" id="PF00590"/>
    </source>
</evidence>
<dbReference type="AlphaFoldDB" id="A0A1J1AFI7"/>
<protein>
    <submittedName>
        <fullName evidence="8">Precorrin-3B C17-methyltransferase</fullName>
        <ecNumber evidence="8">2.1.1.131</ecNumber>
    </submittedName>
</protein>
<evidence type="ECO:0000256" key="3">
    <source>
        <dbReference type="ARBA" id="ARBA00022603"/>
    </source>
</evidence>
<dbReference type="GO" id="GO:0009236">
    <property type="term" value="P:cobalamin biosynthetic process"/>
    <property type="evidence" value="ECO:0007669"/>
    <property type="project" value="UniProtKB-UniPathway"/>
</dbReference>
<evidence type="ECO:0000256" key="5">
    <source>
        <dbReference type="ARBA" id="ARBA00022691"/>
    </source>
</evidence>
<feature type="domain" description="Tetrapyrrole methylase" evidence="7">
    <location>
        <begin position="20"/>
        <end position="213"/>
    </location>
</feature>
<dbReference type="InterPro" id="IPR014776">
    <property type="entry name" value="4pyrrole_Mease_sub2"/>
</dbReference>
<dbReference type="GO" id="GO:0032259">
    <property type="term" value="P:methylation"/>
    <property type="evidence" value="ECO:0007669"/>
    <property type="project" value="UniProtKB-KW"/>
</dbReference>
<dbReference type="InterPro" id="IPR014777">
    <property type="entry name" value="4pyrrole_Mease_sub1"/>
</dbReference>
<feature type="region of interest" description="Disordered" evidence="6">
    <location>
        <begin position="258"/>
        <end position="277"/>
    </location>
</feature>
<comment type="pathway">
    <text evidence="1">Cofactor biosynthesis; adenosylcobalamin biosynthesis.</text>
</comment>
<dbReference type="GO" id="GO:0030789">
    <property type="term" value="F:precorrin-3B C17-methyltransferase activity"/>
    <property type="evidence" value="ECO:0007669"/>
    <property type="project" value="UniProtKB-EC"/>
</dbReference>
<dbReference type="SUPFAM" id="SSF53790">
    <property type="entry name" value="Tetrapyrrole methylase"/>
    <property type="match status" value="1"/>
</dbReference>
<dbReference type="Proteomes" id="UP000186165">
    <property type="component" value="Chromosome"/>
</dbReference>
<dbReference type="Gene3D" id="3.40.1010.10">
    <property type="entry name" value="Cobalt-precorrin-4 Transmethylase, Domain 1"/>
    <property type="match status" value="1"/>
</dbReference>
<dbReference type="InterPro" id="IPR035996">
    <property type="entry name" value="4pyrrol_Methylase_sf"/>
</dbReference>
<dbReference type="Gene3D" id="3.30.950.10">
    <property type="entry name" value="Methyltransferase, Cobalt-precorrin-4 Transmethylase, Domain 2"/>
    <property type="match status" value="1"/>
</dbReference>
<dbReference type="Pfam" id="PF00590">
    <property type="entry name" value="TP_methylase"/>
    <property type="match status" value="1"/>
</dbReference>
<dbReference type="KEGG" id="hhsr:HSR6_1913"/>
<keyword evidence="3 8" id="KW-0489">Methyltransferase</keyword>
<dbReference type="UniPathway" id="UPA00148"/>
<proteinExistence type="predicted"/>
<accession>A0A1J1AFI7</accession>
<organism evidence="8 9">
    <name type="scientific">Halodesulfurarchaeum formicicum</name>
    <dbReference type="NCBI Taxonomy" id="1873524"/>
    <lineage>
        <taxon>Archaea</taxon>
        <taxon>Methanobacteriati</taxon>
        <taxon>Methanobacteriota</taxon>
        <taxon>Stenosarchaea group</taxon>
        <taxon>Halobacteria</taxon>
        <taxon>Halobacteriales</taxon>
        <taxon>Halobacteriaceae</taxon>
        <taxon>Halodesulfurarchaeum</taxon>
    </lineage>
</organism>
<dbReference type="InterPro" id="IPR006363">
    <property type="entry name" value="Cbl_synth_CobJ/CibH_dom"/>
</dbReference>
<dbReference type="GeneID" id="30418447"/>
<dbReference type="PANTHER" id="PTHR47036:SF1">
    <property type="entry name" value="COBALT-FACTOR III C(17)-METHYLTRANSFERASE-RELATED"/>
    <property type="match status" value="1"/>
</dbReference>
<sequence>MTEWQTAGHVTRPMDGANGKLLVVGIGPGRPDHLTQAAREAIQAADTVYAASLYQEFLDETGLLDDSTVIESSRNAKERQARETFDRVQSGETVLHVSGGDPNVYGKSDLLVALAETEADGEIPIEIVPGVTAALGGAALLGAPLSNDFCTISLSSQRREQAEIDEKLAAATRAGFVLVLYNGWRSLPEALSIVSEHRPGSVPVAILEDVGRGDRGRNPAGETVAISRLADAASELDPQTPGTLVVIGTEASRVLEPAGDGRPFFVTPRGDTTPLHQ</sequence>
<gene>
    <name evidence="8" type="primary">cbiH</name>
    <name evidence="8" type="ORF">HSR6_1913</name>
</gene>
<evidence type="ECO:0000256" key="1">
    <source>
        <dbReference type="ARBA" id="ARBA00004953"/>
    </source>
</evidence>
<dbReference type="InterPro" id="IPR000878">
    <property type="entry name" value="4pyrrol_Mease"/>
</dbReference>
<keyword evidence="9" id="KW-1185">Reference proteome</keyword>
<dbReference type="InterPro" id="IPR051810">
    <property type="entry name" value="Precorrin_MeTrfase"/>
</dbReference>
<keyword evidence="4 8" id="KW-0808">Transferase</keyword>
<dbReference type="EC" id="2.1.1.131" evidence="8"/>
<evidence type="ECO:0000256" key="4">
    <source>
        <dbReference type="ARBA" id="ARBA00022679"/>
    </source>
</evidence>
<evidence type="ECO:0000256" key="2">
    <source>
        <dbReference type="ARBA" id="ARBA00022573"/>
    </source>
</evidence>
<evidence type="ECO:0000313" key="9">
    <source>
        <dbReference type="Proteomes" id="UP000186165"/>
    </source>
</evidence>